<evidence type="ECO:0000313" key="2">
    <source>
        <dbReference type="EMBL" id="KAF2733637.1"/>
    </source>
</evidence>
<gene>
    <name evidence="2" type="ORF">EJ04DRAFT_564889</name>
</gene>
<sequence length="161" mass="17877">MPRRLARFWPRIDNAGDMLAPNEDTIPLDTSTSDSDSCPGNLTYYKYINTPHRGESARKLGMFQTATANTTPTKSRGNTGSHSAVQTPVKRSYGMFAGTENGGDRPVSPLFVQSTSDSGDEPPRRTRRLLFRRGLRSRVEESSEESEMERYEIVTALRGGS</sequence>
<organism evidence="2 3">
    <name type="scientific">Polyplosphaeria fusca</name>
    <dbReference type="NCBI Taxonomy" id="682080"/>
    <lineage>
        <taxon>Eukaryota</taxon>
        <taxon>Fungi</taxon>
        <taxon>Dikarya</taxon>
        <taxon>Ascomycota</taxon>
        <taxon>Pezizomycotina</taxon>
        <taxon>Dothideomycetes</taxon>
        <taxon>Pleosporomycetidae</taxon>
        <taxon>Pleosporales</taxon>
        <taxon>Tetraplosphaeriaceae</taxon>
        <taxon>Polyplosphaeria</taxon>
    </lineage>
</organism>
<evidence type="ECO:0000256" key="1">
    <source>
        <dbReference type="SAM" id="MobiDB-lite"/>
    </source>
</evidence>
<accession>A0A9P4QTR8</accession>
<proteinExistence type="predicted"/>
<evidence type="ECO:0000313" key="3">
    <source>
        <dbReference type="Proteomes" id="UP000799444"/>
    </source>
</evidence>
<reference evidence="2" key="1">
    <citation type="journal article" date="2020" name="Stud. Mycol.">
        <title>101 Dothideomycetes genomes: a test case for predicting lifestyles and emergence of pathogens.</title>
        <authorList>
            <person name="Haridas S."/>
            <person name="Albert R."/>
            <person name="Binder M."/>
            <person name="Bloem J."/>
            <person name="Labutti K."/>
            <person name="Salamov A."/>
            <person name="Andreopoulos B."/>
            <person name="Baker S."/>
            <person name="Barry K."/>
            <person name="Bills G."/>
            <person name="Bluhm B."/>
            <person name="Cannon C."/>
            <person name="Castanera R."/>
            <person name="Culley D."/>
            <person name="Daum C."/>
            <person name="Ezra D."/>
            <person name="Gonzalez J."/>
            <person name="Henrissat B."/>
            <person name="Kuo A."/>
            <person name="Liang C."/>
            <person name="Lipzen A."/>
            <person name="Lutzoni F."/>
            <person name="Magnuson J."/>
            <person name="Mondo S."/>
            <person name="Nolan M."/>
            <person name="Ohm R."/>
            <person name="Pangilinan J."/>
            <person name="Park H.-J."/>
            <person name="Ramirez L."/>
            <person name="Alfaro M."/>
            <person name="Sun H."/>
            <person name="Tritt A."/>
            <person name="Yoshinaga Y."/>
            <person name="Zwiers L.-H."/>
            <person name="Turgeon B."/>
            <person name="Goodwin S."/>
            <person name="Spatafora J."/>
            <person name="Crous P."/>
            <person name="Grigoriev I."/>
        </authorList>
    </citation>
    <scope>NUCLEOTIDE SEQUENCE</scope>
    <source>
        <strain evidence="2">CBS 125425</strain>
    </source>
</reference>
<keyword evidence="3" id="KW-1185">Reference proteome</keyword>
<protein>
    <submittedName>
        <fullName evidence="2">Uncharacterized protein</fullName>
    </submittedName>
</protein>
<dbReference type="AlphaFoldDB" id="A0A9P4QTR8"/>
<dbReference type="EMBL" id="ML996158">
    <property type="protein sequence ID" value="KAF2733637.1"/>
    <property type="molecule type" value="Genomic_DNA"/>
</dbReference>
<comment type="caution">
    <text evidence="2">The sequence shown here is derived from an EMBL/GenBank/DDBJ whole genome shotgun (WGS) entry which is preliminary data.</text>
</comment>
<feature type="compositionally biased region" description="Polar residues" evidence="1">
    <location>
        <begin position="69"/>
        <end position="86"/>
    </location>
</feature>
<feature type="region of interest" description="Disordered" evidence="1">
    <location>
        <begin position="69"/>
        <end position="128"/>
    </location>
</feature>
<dbReference type="Proteomes" id="UP000799444">
    <property type="component" value="Unassembled WGS sequence"/>
</dbReference>
<name>A0A9P4QTR8_9PLEO</name>